<organism evidence="4">
    <name type="scientific">Moumouvirus sp. 'Monve'</name>
    <dbReference type="NCBI Taxonomy" id="1128131"/>
    <lineage>
        <taxon>Viruses</taxon>
        <taxon>Varidnaviria</taxon>
        <taxon>Bamfordvirae</taxon>
        <taxon>Nucleocytoviricota</taxon>
        <taxon>Megaviricetes</taxon>
        <taxon>Imitervirales</taxon>
        <taxon>Mimiviridae</taxon>
        <taxon>Megamimivirinae</taxon>
        <taxon>Moumouvirus</taxon>
    </lineage>
</organism>
<dbReference type="PROSITE" id="PS50082">
    <property type="entry name" value="WD_REPEATS_2"/>
    <property type="match status" value="1"/>
</dbReference>
<reference evidence="4" key="1">
    <citation type="submission" date="2011-10" db="EMBL/GenBank/DDBJ databases">
        <title>Provirophages and transpovirons: unique mobilome of giant viruses.</title>
        <authorList>
            <person name="Desnues C."/>
            <person name="LaScola B."/>
            <person name="Yutin N."/>
            <person name="Fournous G."/>
            <person name="Koonin E."/>
            <person name="Raoult D."/>
        </authorList>
    </citation>
    <scope>NUCLEOTIDE SEQUENCE</scope>
    <source>
        <strain evidence="4">Mv13-mv</strain>
    </source>
</reference>
<name>H2EFK1_9VIRU</name>
<dbReference type="Gene3D" id="2.130.10.10">
    <property type="entry name" value="YVTN repeat-like/Quinoprotein amine dehydrogenase"/>
    <property type="match status" value="2"/>
</dbReference>
<dbReference type="SUPFAM" id="SSF69322">
    <property type="entry name" value="Tricorn protease domain 2"/>
    <property type="match status" value="1"/>
</dbReference>
<dbReference type="InterPro" id="IPR015943">
    <property type="entry name" value="WD40/YVTN_repeat-like_dom_sf"/>
</dbReference>
<dbReference type="Pfam" id="PF00400">
    <property type="entry name" value="WD40"/>
    <property type="match status" value="1"/>
</dbReference>
<comment type="similarity">
    <text evidence="3">Belongs to the THOC3 family.</text>
</comment>
<evidence type="ECO:0000256" key="2">
    <source>
        <dbReference type="ARBA" id="ARBA00022737"/>
    </source>
</evidence>
<evidence type="ECO:0000256" key="3">
    <source>
        <dbReference type="ARBA" id="ARBA00046343"/>
    </source>
</evidence>
<dbReference type="SMART" id="SM00320">
    <property type="entry name" value="WD40"/>
    <property type="match status" value="4"/>
</dbReference>
<keyword evidence="1" id="KW-0853">WD repeat</keyword>
<protein>
    <submittedName>
        <fullName evidence="4">Putative BTB_POZ domain and WD-repeat protein</fullName>
    </submittedName>
</protein>
<dbReference type="EMBL" id="JN885999">
    <property type="protein sequence ID" value="AEX63266.1"/>
    <property type="molecule type" value="Genomic_DNA"/>
</dbReference>
<proteinExistence type="inferred from homology"/>
<dbReference type="InterPro" id="IPR040132">
    <property type="entry name" value="Tex1/THOC3"/>
</dbReference>
<dbReference type="PANTHER" id="PTHR22839:SF0">
    <property type="entry name" value="THO COMPLEX SUBUNIT 3"/>
    <property type="match status" value="1"/>
</dbReference>
<evidence type="ECO:0000313" key="4">
    <source>
        <dbReference type="EMBL" id="AEX63266.1"/>
    </source>
</evidence>
<evidence type="ECO:0000256" key="1">
    <source>
        <dbReference type="ARBA" id="ARBA00022574"/>
    </source>
</evidence>
<keyword evidence="2" id="KW-0677">Repeat</keyword>
<dbReference type="PANTHER" id="PTHR22839">
    <property type="entry name" value="THO COMPLEX SUBUNIT 3 THO3"/>
    <property type="match status" value="1"/>
</dbReference>
<sequence>MNFKILYVTKSNSVKIWDPNNLNFVSRPKIYPKFLENICISSKNLIAFMSKNDNNIYIYDLVTGHFKYSTYDNQVKNIQFSPSSKYLVYYCDDYRLLNTCVKIYNYKNNKQIFSTNDNVLPKIFFSPNEKEIILGNRTSSGKINLKMHHLEDEKYFNVCEIDNIMNSKFFNLKWSPYDNYIVANNGNKLYLWNNKFDKLKEIIFDEENSCGTINILSFSSNDKEIIIGFFSGLLKIFNIETENIIVLHDIIDHTNLISINCIEFSQCGKYMIVGKSNGSIDIWDYENKIIKKSFNDLDSSFENKMDLYGDYMMSTGNSRDIVQLSVL</sequence>
<accession>H2EFK1</accession>
<gene>
    <name evidence="4" type="ORF">mv_R1064</name>
</gene>
<dbReference type="InterPro" id="IPR001680">
    <property type="entry name" value="WD40_rpt"/>
</dbReference>